<accession>X0T151</accession>
<keyword evidence="1" id="KW-1133">Transmembrane helix</keyword>
<organism evidence="2">
    <name type="scientific">marine sediment metagenome</name>
    <dbReference type="NCBI Taxonomy" id="412755"/>
    <lineage>
        <taxon>unclassified sequences</taxon>
        <taxon>metagenomes</taxon>
        <taxon>ecological metagenomes</taxon>
    </lineage>
</organism>
<evidence type="ECO:0000256" key="1">
    <source>
        <dbReference type="SAM" id="Phobius"/>
    </source>
</evidence>
<feature type="transmembrane region" description="Helical" evidence="1">
    <location>
        <begin position="12"/>
        <end position="30"/>
    </location>
</feature>
<comment type="caution">
    <text evidence="2">The sequence shown here is derived from an EMBL/GenBank/DDBJ whole genome shotgun (WGS) entry which is preliminary data.</text>
</comment>
<dbReference type="AlphaFoldDB" id="X0T151"/>
<proteinExistence type="predicted"/>
<keyword evidence="1" id="KW-0812">Transmembrane</keyword>
<feature type="non-terminal residue" evidence="2">
    <location>
        <position position="62"/>
    </location>
</feature>
<feature type="transmembrane region" description="Helical" evidence="1">
    <location>
        <begin position="42"/>
        <end position="61"/>
    </location>
</feature>
<keyword evidence="1" id="KW-0472">Membrane</keyword>
<dbReference type="EMBL" id="BARS01017752">
    <property type="protein sequence ID" value="GAF87193.1"/>
    <property type="molecule type" value="Genomic_DNA"/>
</dbReference>
<evidence type="ECO:0000313" key="2">
    <source>
        <dbReference type="EMBL" id="GAF87193.1"/>
    </source>
</evidence>
<reference evidence="2" key="1">
    <citation type="journal article" date="2014" name="Front. Microbiol.">
        <title>High frequency of phylogenetically diverse reductive dehalogenase-homologous genes in deep subseafloor sedimentary metagenomes.</title>
        <authorList>
            <person name="Kawai M."/>
            <person name="Futagami T."/>
            <person name="Toyoda A."/>
            <person name="Takaki Y."/>
            <person name="Nishi S."/>
            <person name="Hori S."/>
            <person name="Arai W."/>
            <person name="Tsubouchi T."/>
            <person name="Morono Y."/>
            <person name="Uchiyama I."/>
            <person name="Ito T."/>
            <person name="Fujiyama A."/>
            <person name="Inagaki F."/>
            <person name="Takami H."/>
        </authorList>
    </citation>
    <scope>NUCLEOTIDE SEQUENCE</scope>
    <source>
        <strain evidence="2">Expedition CK06-06</strain>
    </source>
</reference>
<name>X0T151_9ZZZZ</name>
<protein>
    <submittedName>
        <fullName evidence="2">Uncharacterized protein</fullName>
    </submittedName>
</protein>
<gene>
    <name evidence="2" type="ORF">S01H1_28989</name>
</gene>
<sequence>MSDLTNDTKNSAGRIILIVLIFSIGYAIVRYHVAGPVPWKDFPFFILNKGFSLAAFILLTLN</sequence>